<reference evidence="1" key="1">
    <citation type="submission" date="2013-04" db="EMBL/GenBank/DDBJ databases">
        <authorList>
            <person name="Harkins D.M."/>
            <person name="Durkin A.S."/>
            <person name="Selengut J.D."/>
            <person name="Sanka R."/>
            <person name="DePew J."/>
            <person name="Purushe J."/>
            <person name="Ahmed A."/>
            <person name="van der Linden H."/>
            <person name="Goris M.G.A."/>
            <person name="Hartskeerl R.A."/>
            <person name="Vinetz J.M."/>
            <person name="Sutton G.G."/>
            <person name="Nelson W.C."/>
            <person name="Fouts D.E."/>
        </authorList>
    </citation>
    <scope>NUCLEOTIDE SEQUENCE [LARGE SCALE GENOMIC DNA]</scope>
    <source>
        <strain evidence="1">BUT 6</strain>
    </source>
</reference>
<dbReference type="AlphaFoldDB" id="S3UTH4"/>
<evidence type="ECO:0000313" key="1">
    <source>
        <dbReference type="EMBL" id="EPG73726.1"/>
    </source>
</evidence>
<evidence type="ECO:0000313" key="2">
    <source>
        <dbReference type="Proteomes" id="UP000014540"/>
    </source>
</evidence>
<dbReference type="Proteomes" id="UP000014540">
    <property type="component" value="Unassembled WGS sequence"/>
</dbReference>
<organism evidence="1 2">
    <name type="scientific">Leptospira fainei serovar Hurstbridge str. BUT 6</name>
    <dbReference type="NCBI Taxonomy" id="1193011"/>
    <lineage>
        <taxon>Bacteria</taxon>
        <taxon>Pseudomonadati</taxon>
        <taxon>Spirochaetota</taxon>
        <taxon>Spirochaetia</taxon>
        <taxon>Leptospirales</taxon>
        <taxon>Leptospiraceae</taxon>
        <taxon>Leptospira</taxon>
    </lineage>
</organism>
<accession>S3UTH4</accession>
<keyword evidence="2" id="KW-1185">Reference proteome</keyword>
<comment type="caution">
    <text evidence="1">The sequence shown here is derived from an EMBL/GenBank/DDBJ whole genome shotgun (WGS) entry which is preliminary data.</text>
</comment>
<gene>
    <name evidence="1" type="ORF">LEP1GSC058_3764</name>
</gene>
<dbReference type="EMBL" id="AKWZ02000010">
    <property type="protein sequence ID" value="EPG73726.1"/>
    <property type="molecule type" value="Genomic_DNA"/>
</dbReference>
<protein>
    <submittedName>
        <fullName evidence="1">Uncharacterized protein</fullName>
    </submittedName>
</protein>
<proteinExistence type="predicted"/>
<sequence>MISGGKVSVTTSIRKGCLFMKVFGYTSENIAFDSTKTL</sequence>
<name>S3UTH4_9LEPT</name>